<dbReference type="SUPFAM" id="SSF52058">
    <property type="entry name" value="L domain-like"/>
    <property type="match status" value="1"/>
</dbReference>
<dbReference type="InterPro" id="IPR042197">
    <property type="entry name" value="Apaf_helical"/>
</dbReference>
<organism evidence="9 10">
    <name type="scientific">Rosa chinensis</name>
    <name type="common">China rose</name>
    <dbReference type="NCBI Taxonomy" id="74649"/>
    <lineage>
        <taxon>Eukaryota</taxon>
        <taxon>Viridiplantae</taxon>
        <taxon>Streptophyta</taxon>
        <taxon>Embryophyta</taxon>
        <taxon>Tracheophyta</taxon>
        <taxon>Spermatophyta</taxon>
        <taxon>Magnoliopsida</taxon>
        <taxon>eudicotyledons</taxon>
        <taxon>Gunneridae</taxon>
        <taxon>Pentapetalae</taxon>
        <taxon>rosids</taxon>
        <taxon>fabids</taxon>
        <taxon>Rosales</taxon>
        <taxon>Rosaceae</taxon>
        <taxon>Rosoideae</taxon>
        <taxon>Rosoideae incertae sedis</taxon>
        <taxon>Rosa</taxon>
    </lineage>
</organism>
<dbReference type="InterPro" id="IPR058922">
    <property type="entry name" value="WHD_DRP"/>
</dbReference>
<evidence type="ECO:0000259" key="8">
    <source>
        <dbReference type="SMART" id="SM00382"/>
    </source>
</evidence>
<reference evidence="9 10" key="1">
    <citation type="journal article" date="2018" name="Nat. Genet.">
        <title>The Rosa genome provides new insights in the design of modern roses.</title>
        <authorList>
            <person name="Bendahmane M."/>
        </authorList>
    </citation>
    <scope>NUCLEOTIDE SEQUENCE [LARGE SCALE GENOMIC DNA]</scope>
    <source>
        <strain evidence="10">cv. Old Blush</strain>
    </source>
</reference>
<dbReference type="InterPro" id="IPR050905">
    <property type="entry name" value="Plant_NBS-LRR"/>
</dbReference>
<keyword evidence="7" id="KW-0175">Coiled coil</keyword>
<dbReference type="InterPro" id="IPR001611">
    <property type="entry name" value="Leu-rich_rpt"/>
</dbReference>
<dbReference type="SUPFAM" id="SSF52540">
    <property type="entry name" value="P-loop containing nucleoside triphosphate hydrolases"/>
    <property type="match status" value="1"/>
</dbReference>
<dbReference type="Gene3D" id="1.10.8.430">
    <property type="entry name" value="Helical domain of apoptotic protease-activating factors"/>
    <property type="match status" value="1"/>
</dbReference>
<evidence type="ECO:0000256" key="6">
    <source>
        <dbReference type="ARBA" id="ARBA00022840"/>
    </source>
</evidence>
<feature type="coiled-coil region" evidence="7">
    <location>
        <begin position="31"/>
        <end position="58"/>
    </location>
</feature>
<dbReference type="Gene3D" id="3.40.50.300">
    <property type="entry name" value="P-loop containing nucleotide triphosphate hydrolases"/>
    <property type="match status" value="1"/>
</dbReference>
<dbReference type="PRINTS" id="PR00364">
    <property type="entry name" value="DISEASERSIST"/>
</dbReference>
<feature type="domain" description="AAA+ ATPase" evidence="8">
    <location>
        <begin position="178"/>
        <end position="320"/>
    </location>
</feature>
<dbReference type="Pfam" id="PF13855">
    <property type="entry name" value="LRR_8"/>
    <property type="match status" value="1"/>
</dbReference>
<dbReference type="SMART" id="SM00369">
    <property type="entry name" value="LRR_TYP"/>
    <property type="match status" value="3"/>
</dbReference>
<dbReference type="Pfam" id="PF00931">
    <property type="entry name" value="NB-ARC"/>
    <property type="match status" value="1"/>
</dbReference>
<proteinExistence type="inferred from homology"/>
<keyword evidence="10" id="KW-1185">Reference proteome</keyword>
<dbReference type="Gene3D" id="3.80.10.10">
    <property type="entry name" value="Ribonuclease Inhibitor"/>
    <property type="match status" value="2"/>
</dbReference>
<keyword evidence="4" id="KW-0547">Nucleotide-binding</keyword>
<comment type="similarity">
    <text evidence="1">Belongs to the disease resistance NB-LRR family.</text>
</comment>
<evidence type="ECO:0000256" key="5">
    <source>
        <dbReference type="ARBA" id="ARBA00022821"/>
    </source>
</evidence>
<keyword evidence="2" id="KW-0433">Leucine-rich repeat</keyword>
<evidence type="ECO:0000256" key="7">
    <source>
        <dbReference type="SAM" id="Coils"/>
    </source>
</evidence>
<dbReference type="InterPro" id="IPR003593">
    <property type="entry name" value="AAA+_ATPase"/>
</dbReference>
<keyword evidence="9" id="KW-0378">Hydrolase</keyword>
<dbReference type="PANTHER" id="PTHR33463">
    <property type="entry name" value="NB-ARC DOMAIN-CONTAINING PROTEIN-RELATED"/>
    <property type="match status" value="1"/>
</dbReference>
<dbReference type="GO" id="GO:0005524">
    <property type="term" value="F:ATP binding"/>
    <property type="evidence" value="ECO:0007669"/>
    <property type="project" value="UniProtKB-KW"/>
</dbReference>
<dbReference type="FunFam" id="3.40.50.300:FF:001091">
    <property type="entry name" value="Probable disease resistance protein At1g61300"/>
    <property type="match status" value="1"/>
</dbReference>
<name>A0A2P6PMP1_ROSCH</name>
<evidence type="ECO:0000256" key="3">
    <source>
        <dbReference type="ARBA" id="ARBA00022737"/>
    </source>
</evidence>
<dbReference type="GO" id="GO:0016787">
    <property type="term" value="F:hydrolase activity"/>
    <property type="evidence" value="ECO:0007669"/>
    <property type="project" value="UniProtKB-KW"/>
</dbReference>
<dbReference type="Pfam" id="PF23247">
    <property type="entry name" value="LRR_RPS2"/>
    <property type="match status" value="1"/>
</dbReference>
<comment type="caution">
    <text evidence="9">The sequence shown here is derived from an EMBL/GenBank/DDBJ whole genome shotgun (WGS) entry which is preliminary data.</text>
</comment>
<dbReference type="Gene3D" id="1.10.10.10">
    <property type="entry name" value="Winged helix-like DNA-binding domain superfamily/Winged helix DNA-binding domain"/>
    <property type="match status" value="1"/>
</dbReference>
<evidence type="ECO:0000313" key="9">
    <source>
        <dbReference type="EMBL" id="PRQ23176.1"/>
    </source>
</evidence>
<dbReference type="InterPro" id="IPR036388">
    <property type="entry name" value="WH-like_DNA-bd_sf"/>
</dbReference>
<keyword evidence="3" id="KW-0677">Repeat</keyword>
<dbReference type="Gramene" id="PRQ23176">
    <property type="protein sequence ID" value="PRQ23176"/>
    <property type="gene ID" value="RchiOBHm_Chr6g0258491"/>
</dbReference>
<protein>
    <submittedName>
        <fullName evidence="9">Putative P-loop containing nucleoside triphosphate hydrolase, leucine-rich repeat domain, L</fullName>
    </submittedName>
</protein>
<dbReference type="InterPro" id="IPR002182">
    <property type="entry name" value="NB-ARC"/>
</dbReference>
<sequence>MDPGTAATILSCLCPINVLQETTAQRCSYLNKNPKEKIEELRSKIEELRALFEDVNRKLKHACIQERKAPTAQVKLWLENVQKFDNNERRDLLSQEEKRCLCRYLPNYASRRKLGKLVEKTIKMVDELLRKGQLIKDDSLTYLLVENVKALPTTVIVSNESTKRTIGEIWRHLTADHEVKKIGVYGIGGVGKTTIMKEINNQLKREMEEKKITCFDNVIWITMPKSSNSEKLQKTIAKSVSLHLLDHWDTMENAAALLEALTRRKKLLLIFDDVWTGFSLENVGIPEPTGENGCKFILTTRSLRVCRAMETDKEVEVKMLSEDETWSLFSEKVGSTVLQKTEIYVLARKVAKEFGGLPLAIVTVGRALRKVENEMGWQNALTALRESAANVEGMEEMVFSCLRFSYERLDDNIVRSCFLYCALYPEGHHIEAKELIENWLWEGLLGDVGRLQANIWKGQMILANLKDSCLLDHVNAESGIECVKMHDLIRDMAIDITRKSSHVCLIRAGIAVERIQIQSEEIEDVKRISMMYNDLICLPKNLSCPKLSSLLLQYCSADKVTDLCFTGMQNLKVLDLSFTGISCLSESIANLRNLRALLLRSCWNLTRLPSLELLEALWDLDLSYTPIRSLPLGMEMLHHLKRLNLSYTELDSFPEGLLTTLNFLEELLLFGSQCAFGLELVNELIACINIVVLEVQFQGSEVFNIYTRSGHWNNLQSFRFDICSFFYHNIGAIRKHVERSKSITCIGSFFVNGTRLLLPDCTSELQLRRCNDVDILSRCLSDSIQLKKCAVRYCNQMESIVTTAENNLNSLNSLKLYSLTNLKMLCRGVVPLGTFGDLMILQISCCHSIETLFTVTLIEQLGNLEELTIRYCLRLKVLIQEEGSIQRAEVSLPRLKNLELYTLLELESIYSEDMICNSLSTITVQKCPGLKKLPITISTGQGDPQRQPSTTPPIKEIIAERWWWDSVVLANPDAKTILWPRLVEPTMMYLELDEL</sequence>
<dbReference type="InterPro" id="IPR057135">
    <property type="entry name" value="At4g27190-like_LRR"/>
</dbReference>
<keyword evidence="6" id="KW-0067">ATP-binding</keyword>
<dbReference type="OrthoDB" id="736010at2759"/>
<dbReference type="Pfam" id="PF23559">
    <property type="entry name" value="WHD_DRP"/>
    <property type="match status" value="1"/>
</dbReference>
<dbReference type="EMBL" id="PDCK01000044">
    <property type="protein sequence ID" value="PRQ23176.1"/>
    <property type="molecule type" value="Genomic_DNA"/>
</dbReference>
<dbReference type="GO" id="GO:0043531">
    <property type="term" value="F:ADP binding"/>
    <property type="evidence" value="ECO:0007669"/>
    <property type="project" value="InterPro"/>
</dbReference>
<accession>A0A2P6PMP1</accession>
<evidence type="ECO:0000256" key="2">
    <source>
        <dbReference type="ARBA" id="ARBA00022614"/>
    </source>
</evidence>
<evidence type="ECO:0000313" key="10">
    <source>
        <dbReference type="Proteomes" id="UP000238479"/>
    </source>
</evidence>
<dbReference type="PANTHER" id="PTHR33463:SF209">
    <property type="entry name" value="DISEASE RESISTANCE PROTEIN RPS2-LIKE"/>
    <property type="match status" value="1"/>
</dbReference>
<gene>
    <name evidence="9" type="ORF">RchiOBHm_Chr6g0258491</name>
</gene>
<dbReference type="InterPro" id="IPR027417">
    <property type="entry name" value="P-loop_NTPase"/>
</dbReference>
<dbReference type="InterPro" id="IPR003591">
    <property type="entry name" value="Leu-rich_rpt_typical-subtyp"/>
</dbReference>
<dbReference type="SMART" id="SM00382">
    <property type="entry name" value="AAA"/>
    <property type="match status" value="1"/>
</dbReference>
<dbReference type="FunFam" id="1.10.10.10:FF:000322">
    <property type="entry name" value="Probable disease resistance protein At1g63360"/>
    <property type="match status" value="1"/>
</dbReference>
<dbReference type="OMA" id="GHECKLI"/>
<dbReference type="InterPro" id="IPR032675">
    <property type="entry name" value="LRR_dom_sf"/>
</dbReference>
<dbReference type="GO" id="GO:0006952">
    <property type="term" value="P:defense response"/>
    <property type="evidence" value="ECO:0007669"/>
    <property type="project" value="UniProtKB-KW"/>
</dbReference>
<evidence type="ECO:0000256" key="4">
    <source>
        <dbReference type="ARBA" id="ARBA00022741"/>
    </source>
</evidence>
<dbReference type="Proteomes" id="UP000238479">
    <property type="component" value="Chromosome 6"/>
</dbReference>
<evidence type="ECO:0000256" key="1">
    <source>
        <dbReference type="ARBA" id="ARBA00008894"/>
    </source>
</evidence>
<keyword evidence="5" id="KW-0611">Plant defense</keyword>
<dbReference type="AlphaFoldDB" id="A0A2P6PMP1"/>